<evidence type="ECO:0000313" key="3">
    <source>
        <dbReference type="Proteomes" id="UP001319200"/>
    </source>
</evidence>
<comment type="similarity">
    <text evidence="1">Belongs to the outer membrane factor (OMF) (TC 1.B.17) family.</text>
</comment>
<keyword evidence="3" id="KW-1185">Reference proteome</keyword>
<accession>A0AAP2DUD3</accession>
<dbReference type="Gene3D" id="1.20.1600.10">
    <property type="entry name" value="Outer membrane efflux proteins (OEP)"/>
    <property type="match status" value="1"/>
</dbReference>
<comment type="caution">
    <text evidence="2">The sequence shown here is derived from an EMBL/GenBank/DDBJ whole genome shotgun (WGS) entry which is preliminary data.</text>
</comment>
<name>A0AAP2DUD3_9BACT</name>
<reference evidence="2 3" key="1">
    <citation type="submission" date="2021-05" db="EMBL/GenBank/DDBJ databases">
        <title>A Polyphasic approach of four new species of the genus Ohtaekwangia: Ohtaekwangia histidinii sp. nov., Ohtaekwangia cretensis sp. nov., Ohtaekwangia indiensis sp. nov., Ohtaekwangia reichenbachii sp. nov. from diverse environment.</title>
        <authorList>
            <person name="Octaviana S."/>
        </authorList>
    </citation>
    <scope>NUCLEOTIDE SEQUENCE [LARGE SCALE GENOMIC DNA]</scope>
    <source>
        <strain evidence="2 3">PWU4</strain>
    </source>
</reference>
<dbReference type="Pfam" id="PF02321">
    <property type="entry name" value="OEP"/>
    <property type="match status" value="1"/>
</dbReference>
<organism evidence="2 3">
    <name type="scientific">Chryseosolibacter histidini</name>
    <dbReference type="NCBI Taxonomy" id="2782349"/>
    <lineage>
        <taxon>Bacteria</taxon>
        <taxon>Pseudomonadati</taxon>
        <taxon>Bacteroidota</taxon>
        <taxon>Cytophagia</taxon>
        <taxon>Cytophagales</taxon>
        <taxon>Chryseotaleaceae</taxon>
        <taxon>Chryseosolibacter</taxon>
    </lineage>
</organism>
<proteinExistence type="inferred from homology"/>
<dbReference type="GO" id="GO:0015562">
    <property type="term" value="F:efflux transmembrane transporter activity"/>
    <property type="evidence" value="ECO:0007669"/>
    <property type="project" value="InterPro"/>
</dbReference>
<evidence type="ECO:0000313" key="2">
    <source>
        <dbReference type="EMBL" id="MBT1700799.1"/>
    </source>
</evidence>
<dbReference type="InterPro" id="IPR010131">
    <property type="entry name" value="MdtP/NodT-like"/>
</dbReference>
<dbReference type="SUPFAM" id="SSF56954">
    <property type="entry name" value="Outer membrane efflux proteins (OEP)"/>
    <property type="match status" value="1"/>
</dbReference>
<evidence type="ECO:0000256" key="1">
    <source>
        <dbReference type="ARBA" id="ARBA00007613"/>
    </source>
</evidence>
<dbReference type="PANTHER" id="PTHR30203">
    <property type="entry name" value="OUTER MEMBRANE CATION EFFLUX PROTEIN"/>
    <property type="match status" value="1"/>
</dbReference>
<dbReference type="RefSeq" id="WP_254169487.1">
    <property type="nucleotide sequence ID" value="NZ_JAHESF010000048.1"/>
</dbReference>
<dbReference type="InterPro" id="IPR003423">
    <property type="entry name" value="OMP_efflux"/>
</dbReference>
<dbReference type="AlphaFoldDB" id="A0AAP2DUD3"/>
<dbReference type="Proteomes" id="UP001319200">
    <property type="component" value="Unassembled WGS sequence"/>
</dbReference>
<protein>
    <submittedName>
        <fullName evidence="2">TolC family protein</fullName>
    </submittedName>
</protein>
<dbReference type="PANTHER" id="PTHR30203:SF23">
    <property type="entry name" value="OUTER MEMBRANE EFFLUX PROTEIN"/>
    <property type="match status" value="1"/>
</dbReference>
<gene>
    <name evidence="2" type="ORF">KK083_28165</name>
</gene>
<dbReference type="EMBL" id="JAHESF010000048">
    <property type="protein sequence ID" value="MBT1700799.1"/>
    <property type="molecule type" value="Genomic_DNA"/>
</dbReference>
<sequence>MLLLLLAAGLRAQDTLRISLHQADSLLVARNLSLIASQYEVDKAEARIIQQKLFSNPELYTEWNLYNPTQKQWLDAGAQGQKIIQLQQVFRIAGQRKTSIRIVQEEKQMTQWQYYTLARNLRYELHSRYYRVFFLNHAIRGIRSQLALLKNLIEVYTAQYQKGNISLQELTRLNSVYFGINDQVNDTQADLLRLQETLQILLADNRIIWPAPAAGENTFPKTDSLLVLSALQDKALVNRPEIKTAESYQAQRELQYSLEKRQRVPNLMAGAVYDQAGSYVNNYTGVSAGLQIPLFNRNQGRIREARLDIGQAKINLQSQQQEIVREVETAWNIVKLLRTQYESTGSEFEDLLGQLSRGLVSNYSKGNISLLEFTDLFEAYNSGIIRYNQLKADLNNAYEELDYAVGEDVLR</sequence>